<dbReference type="Gene3D" id="1.20.1250.20">
    <property type="entry name" value="MFS general substrate transporter like domains"/>
    <property type="match status" value="2"/>
</dbReference>
<dbReference type="InterPro" id="IPR036259">
    <property type="entry name" value="MFS_trans_sf"/>
</dbReference>
<dbReference type="EMBL" id="JANEYT010000106">
    <property type="protein sequence ID" value="MCQ1061040.1"/>
    <property type="molecule type" value="Genomic_DNA"/>
</dbReference>
<name>A0ABT1N8F1_9GAMM</name>
<evidence type="ECO:0000256" key="1">
    <source>
        <dbReference type="ARBA" id="ARBA00009617"/>
    </source>
</evidence>
<feature type="transmembrane region" description="Helical" evidence="2">
    <location>
        <begin position="363"/>
        <end position="387"/>
    </location>
</feature>
<dbReference type="PANTHER" id="PTHR11328:SF24">
    <property type="entry name" value="MAJOR FACILITATOR SUPERFAMILY (MFS) PROFILE DOMAIN-CONTAINING PROTEIN"/>
    <property type="match status" value="1"/>
</dbReference>
<dbReference type="RefSeq" id="WP_255045138.1">
    <property type="nucleotide sequence ID" value="NZ_JANEYT010000106.1"/>
</dbReference>
<dbReference type="Proteomes" id="UP001524460">
    <property type="component" value="Unassembled WGS sequence"/>
</dbReference>
<keyword evidence="4" id="KW-1185">Reference proteome</keyword>
<dbReference type="PANTHER" id="PTHR11328">
    <property type="entry name" value="MAJOR FACILITATOR SUPERFAMILY DOMAIN-CONTAINING PROTEIN"/>
    <property type="match status" value="1"/>
</dbReference>
<keyword evidence="2" id="KW-0472">Membrane</keyword>
<feature type="transmembrane region" description="Helical" evidence="2">
    <location>
        <begin position="324"/>
        <end position="343"/>
    </location>
</feature>
<feature type="transmembrane region" description="Helical" evidence="2">
    <location>
        <begin position="120"/>
        <end position="144"/>
    </location>
</feature>
<dbReference type="SUPFAM" id="SSF103473">
    <property type="entry name" value="MFS general substrate transporter"/>
    <property type="match status" value="1"/>
</dbReference>
<dbReference type="InterPro" id="IPR039672">
    <property type="entry name" value="MFS_2"/>
</dbReference>
<protein>
    <submittedName>
        <fullName evidence="3">MFS transporter</fullName>
    </submittedName>
</protein>
<evidence type="ECO:0000313" key="3">
    <source>
        <dbReference type="EMBL" id="MCQ1061040.1"/>
    </source>
</evidence>
<feature type="transmembrane region" description="Helical" evidence="2">
    <location>
        <begin position="164"/>
        <end position="182"/>
    </location>
</feature>
<feature type="transmembrane region" description="Helical" evidence="2">
    <location>
        <begin position="448"/>
        <end position="468"/>
    </location>
</feature>
<feature type="transmembrane region" description="Helical" evidence="2">
    <location>
        <begin position="43"/>
        <end position="68"/>
    </location>
</feature>
<accession>A0ABT1N8F1</accession>
<feature type="transmembrane region" description="Helical" evidence="2">
    <location>
        <begin position="296"/>
        <end position="317"/>
    </location>
</feature>
<comment type="caution">
    <text evidence="3">The sequence shown here is derived from an EMBL/GenBank/DDBJ whole genome shotgun (WGS) entry which is preliminary data.</text>
</comment>
<organism evidence="3 4">
    <name type="scientific">Photobacterium pectinilyticum</name>
    <dbReference type="NCBI Taxonomy" id="2906793"/>
    <lineage>
        <taxon>Bacteria</taxon>
        <taxon>Pseudomonadati</taxon>
        <taxon>Pseudomonadota</taxon>
        <taxon>Gammaproteobacteria</taxon>
        <taxon>Vibrionales</taxon>
        <taxon>Vibrionaceae</taxon>
        <taxon>Photobacterium</taxon>
    </lineage>
</organism>
<gene>
    <name evidence="3" type="ORF">NHN17_23655</name>
</gene>
<proteinExistence type="inferred from homology"/>
<feature type="transmembrane region" description="Helical" evidence="2">
    <location>
        <begin position="89"/>
        <end position="108"/>
    </location>
</feature>
<comment type="similarity">
    <text evidence="1">Belongs to the sodium:galactoside symporter (TC 2.A.2) family.</text>
</comment>
<keyword evidence="2" id="KW-0812">Transmembrane</keyword>
<keyword evidence="2" id="KW-1133">Transmembrane helix</keyword>
<evidence type="ECO:0000256" key="2">
    <source>
        <dbReference type="SAM" id="Phobius"/>
    </source>
</evidence>
<reference evidence="3 4" key="1">
    <citation type="submission" date="2022-07" db="EMBL/GenBank/DDBJ databases">
        <title>Photobacterium pectinilyticum sp. nov., a marine bacterium isolated from surface seawater of Qingdao offshore.</title>
        <authorList>
            <person name="Wang X."/>
        </authorList>
    </citation>
    <scope>NUCLEOTIDE SEQUENCE [LARGE SCALE GENOMIC DNA]</scope>
    <source>
        <strain evidence="3 4">ZSDE20</strain>
    </source>
</reference>
<feature type="transmembrane region" description="Helical" evidence="2">
    <location>
        <begin position="202"/>
        <end position="223"/>
    </location>
</feature>
<dbReference type="Pfam" id="PF13347">
    <property type="entry name" value="MFS_2"/>
    <property type="match status" value="1"/>
</dbReference>
<sequence>MSDTSIVYNQRSKSSLKDIWSYSIGEGATSIAMNGVNNFALLFYTQVLGLNAALAGLALSISVLWDAISDPVMGYVTDNTTSRYGRRHIYMFFGGILLAVSFLALWTVPDSFSGNSTILFGYLLVVNLIMRTSLTVFVVPYTALGFEICKGYESRAKLQSVRSFLNMCVNFVFGALAWSIFFKDSVDASGARIDGTKMPGNFLVMGITLSVFALIMILLCVYLTRAFASTSNDNQSKNAMSIKEFMVSTKSILSDRLAIRIFALLFVGQIGVMLTAQLQVFAYVDFLNLSSGDKTLVHGSTMVGFAIGALAVTKLVNWLEKQSVILFAVAASTLAGIGMYLVFSADIFNLDLANNQTAFTVPSFAFFQGLFWFGWGIVMPLSTSMIADVSAISEAKTGQVKDGGYSAMFSFALKASTSFALLFCGGLLAMNGYVEGVPEQTAEVAKQVATTSFLVGPFFMILATVFLYKYPVNRAVMAKLNDESI</sequence>
<evidence type="ECO:0000313" key="4">
    <source>
        <dbReference type="Proteomes" id="UP001524460"/>
    </source>
</evidence>
<feature type="transmembrane region" description="Helical" evidence="2">
    <location>
        <begin position="257"/>
        <end position="284"/>
    </location>
</feature>
<feature type="transmembrane region" description="Helical" evidence="2">
    <location>
        <begin position="408"/>
        <end position="428"/>
    </location>
</feature>